<accession>A0A654LWK5</accession>
<evidence type="ECO:0000313" key="3">
    <source>
        <dbReference type="Proteomes" id="UP000058925"/>
    </source>
</evidence>
<dbReference type="KEGG" id="taa:NMY3_01192"/>
<feature type="domain" description="Hemerythrin-like" evidence="1">
    <location>
        <begin position="4"/>
        <end position="144"/>
    </location>
</feature>
<evidence type="ECO:0000313" key="2">
    <source>
        <dbReference type="EMBL" id="ALI35397.1"/>
    </source>
</evidence>
<gene>
    <name evidence="2" type="ORF">NMY3_01192</name>
</gene>
<name>A0A654LWK5_9ARCH</name>
<dbReference type="InterPro" id="IPR012312">
    <property type="entry name" value="Hemerythrin-like"/>
</dbReference>
<dbReference type="Pfam" id="PF01814">
    <property type="entry name" value="Hemerythrin"/>
    <property type="match status" value="1"/>
</dbReference>
<reference evidence="3" key="1">
    <citation type="submission" date="2015-10" db="EMBL/GenBank/DDBJ databases">
        <title>Niche specialization of a soil ammonia-oxidizing archaeon, Candidatus Nitrosocosmicus oleophilus.</title>
        <authorList>
            <person name="Jung M.-Y."/>
            <person name="Rhee S.-K."/>
        </authorList>
    </citation>
    <scope>NUCLEOTIDE SEQUENCE [LARGE SCALE GENOMIC DNA]</scope>
    <source>
        <strain evidence="3">MY3</strain>
    </source>
</reference>
<dbReference type="RefSeq" id="WP_196817870.1">
    <property type="nucleotide sequence ID" value="NZ_CP012850.1"/>
</dbReference>
<dbReference type="Gene3D" id="1.20.120.520">
    <property type="entry name" value="nmb1532 protein domain like"/>
    <property type="match status" value="1"/>
</dbReference>
<organism evidence="2 3">
    <name type="scientific">Candidatus Nitrosocosmicus oleophilus</name>
    <dbReference type="NCBI Taxonomy" id="1353260"/>
    <lineage>
        <taxon>Archaea</taxon>
        <taxon>Nitrososphaerota</taxon>
        <taxon>Nitrososphaeria</taxon>
        <taxon>Nitrososphaerales</taxon>
        <taxon>Nitrososphaeraceae</taxon>
        <taxon>Candidatus Nitrosocosmicus</taxon>
    </lineage>
</organism>
<keyword evidence="3" id="KW-1185">Reference proteome</keyword>
<dbReference type="PANTHER" id="PTHR39966">
    <property type="entry name" value="BLL2471 PROTEIN-RELATED"/>
    <property type="match status" value="1"/>
</dbReference>
<dbReference type="PANTHER" id="PTHR39966:SF1">
    <property type="entry name" value="HEMERYTHRIN-LIKE DOMAIN-CONTAINING PROTEIN"/>
    <property type="match status" value="1"/>
</dbReference>
<dbReference type="GO" id="GO:0005886">
    <property type="term" value="C:plasma membrane"/>
    <property type="evidence" value="ECO:0007669"/>
    <property type="project" value="TreeGrafter"/>
</dbReference>
<protein>
    <recommendedName>
        <fullName evidence="1">Hemerythrin-like domain-containing protein</fullName>
    </recommendedName>
</protein>
<dbReference type="Proteomes" id="UP000058925">
    <property type="component" value="Chromosome"/>
</dbReference>
<dbReference type="OrthoDB" id="10087at2157"/>
<dbReference type="GeneID" id="60421274"/>
<evidence type="ECO:0000259" key="1">
    <source>
        <dbReference type="Pfam" id="PF01814"/>
    </source>
</evidence>
<proteinExistence type="predicted"/>
<dbReference type="EMBL" id="CP012850">
    <property type="protein sequence ID" value="ALI35397.1"/>
    <property type="molecule type" value="Genomic_DNA"/>
</dbReference>
<dbReference type="AlphaFoldDB" id="A0A654LWK5"/>
<sequence length="197" mass="23487">MSSTKNLKNDHITIRRVRNIAQKCSDNLYSNKEVPLEHIEIISVIIEEFVDDFHHGKEEKAYFPETKEKDAFAEDIRKFLIEHELGRRIANMLRREITVLKENYSKDKNKMLQNNYKNKLEEPVARFLKSYAVFIDDHTGKEDKFFDLVESSKSLSLDEDKRLLEHYEVCKNQVGGETRIQQMLKLIDYLEEQDWMK</sequence>